<protein>
    <submittedName>
        <fullName evidence="2">Uncharacterized protein</fullName>
    </submittedName>
</protein>
<dbReference type="AlphaFoldDB" id="A0A0D0ADU3"/>
<dbReference type="Proteomes" id="UP000054485">
    <property type="component" value="Unassembled WGS sequence"/>
</dbReference>
<accession>A0A0D0ADU3</accession>
<dbReference type="InParanoid" id="A0A0D0ADU3"/>
<name>A0A0D0ADU3_9AGAM</name>
<gene>
    <name evidence="2" type="ORF">CY34DRAFT_109567</name>
</gene>
<dbReference type="EMBL" id="KN835539">
    <property type="protein sequence ID" value="KIK36314.1"/>
    <property type="molecule type" value="Genomic_DNA"/>
</dbReference>
<dbReference type="HOGENOM" id="CLU_1556296_0_0_1"/>
<feature type="compositionally biased region" description="Basic and acidic residues" evidence="1">
    <location>
        <begin position="73"/>
        <end position="87"/>
    </location>
</feature>
<keyword evidence="3" id="KW-1185">Reference proteome</keyword>
<evidence type="ECO:0000256" key="1">
    <source>
        <dbReference type="SAM" id="MobiDB-lite"/>
    </source>
</evidence>
<reference evidence="3" key="2">
    <citation type="submission" date="2015-01" db="EMBL/GenBank/DDBJ databases">
        <title>Evolutionary Origins and Diversification of the Mycorrhizal Mutualists.</title>
        <authorList>
            <consortium name="DOE Joint Genome Institute"/>
            <consortium name="Mycorrhizal Genomics Consortium"/>
            <person name="Kohler A."/>
            <person name="Kuo A."/>
            <person name="Nagy L.G."/>
            <person name="Floudas D."/>
            <person name="Copeland A."/>
            <person name="Barry K.W."/>
            <person name="Cichocki N."/>
            <person name="Veneault-Fourrey C."/>
            <person name="LaButti K."/>
            <person name="Lindquist E.A."/>
            <person name="Lipzen A."/>
            <person name="Lundell T."/>
            <person name="Morin E."/>
            <person name="Murat C."/>
            <person name="Riley R."/>
            <person name="Ohm R."/>
            <person name="Sun H."/>
            <person name="Tunlid A."/>
            <person name="Henrissat B."/>
            <person name="Grigoriev I.V."/>
            <person name="Hibbett D.S."/>
            <person name="Martin F."/>
        </authorList>
    </citation>
    <scope>NUCLEOTIDE SEQUENCE [LARGE SCALE GENOMIC DNA]</scope>
    <source>
        <strain evidence="3">UH-Slu-Lm8-n1</strain>
    </source>
</reference>
<evidence type="ECO:0000313" key="2">
    <source>
        <dbReference type="EMBL" id="KIK36314.1"/>
    </source>
</evidence>
<proteinExistence type="predicted"/>
<reference evidence="2 3" key="1">
    <citation type="submission" date="2014-04" db="EMBL/GenBank/DDBJ databases">
        <authorList>
            <consortium name="DOE Joint Genome Institute"/>
            <person name="Kuo A."/>
            <person name="Ruytinx J."/>
            <person name="Rineau F."/>
            <person name="Colpaert J."/>
            <person name="Kohler A."/>
            <person name="Nagy L.G."/>
            <person name="Floudas D."/>
            <person name="Copeland A."/>
            <person name="Barry K.W."/>
            <person name="Cichocki N."/>
            <person name="Veneault-Fourrey C."/>
            <person name="LaButti K."/>
            <person name="Lindquist E.A."/>
            <person name="Lipzen A."/>
            <person name="Lundell T."/>
            <person name="Morin E."/>
            <person name="Murat C."/>
            <person name="Sun H."/>
            <person name="Tunlid A."/>
            <person name="Henrissat B."/>
            <person name="Grigoriev I.V."/>
            <person name="Hibbett D.S."/>
            <person name="Martin F."/>
            <person name="Nordberg H.P."/>
            <person name="Cantor M.N."/>
            <person name="Hua S.X."/>
        </authorList>
    </citation>
    <scope>NUCLEOTIDE SEQUENCE [LARGE SCALE GENOMIC DNA]</scope>
    <source>
        <strain evidence="2 3">UH-Slu-Lm8-n1</strain>
    </source>
</reference>
<sequence>MSAQIRAGPRVPQNEKAGSLMLGVKQLCVVHCDSKVRGNASTKRREGTSTMGWEDASTKRAGGSKVRGNASTKRREGTSTMGREDASTKGGRVHQRRAGGCINEAAGGCINKAAGGCINKAAGGCINEDAGGCINEEAGGCISRMHQLNRRDASGGMHQLKGGDASHHIGYY</sequence>
<feature type="region of interest" description="Disordered" evidence="1">
    <location>
        <begin position="39"/>
        <end position="92"/>
    </location>
</feature>
<evidence type="ECO:0000313" key="3">
    <source>
        <dbReference type="Proteomes" id="UP000054485"/>
    </source>
</evidence>
<organism evidence="2 3">
    <name type="scientific">Suillus luteus UH-Slu-Lm8-n1</name>
    <dbReference type="NCBI Taxonomy" id="930992"/>
    <lineage>
        <taxon>Eukaryota</taxon>
        <taxon>Fungi</taxon>
        <taxon>Dikarya</taxon>
        <taxon>Basidiomycota</taxon>
        <taxon>Agaricomycotina</taxon>
        <taxon>Agaricomycetes</taxon>
        <taxon>Agaricomycetidae</taxon>
        <taxon>Boletales</taxon>
        <taxon>Suillineae</taxon>
        <taxon>Suillaceae</taxon>
        <taxon>Suillus</taxon>
    </lineage>
</organism>